<dbReference type="InterPro" id="IPR011335">
    <property type="entry name" value="Restrct_endonuc-II-like"/>
</dbReference>
<organism evidence="2 3">
    <name type="scientific">Cuspidothrix issatschenkoi CHARLIE-1</name>
    <dbReference type="NCBI Taxonomy" id="2052836"/>
    <lineage>
        <taxon>Bacteria</taxon>
        <taxon>Bacillati</taxon>
        <taxon>Cyanobacteriota</taxon>
        <taxon>Cyanophyceae</taxon>
        <taxon>Nostocales</taxon>
        <taxon>Aphanizomenonaceae</taxon>
        <taxon>Cuspidothrix</taxon>
    </lineage>
</organism>
<dbReference type="SUPFAM" id="SSF52980">
    <property type="entry name" value="Restriction endonuclease-like"/>
    <property type="match status" value="1"/>
</dbReference>
<dbReference type="CDD" id="cd06260">
    <property type="entry name" value="DUF820-like"/>
    <property type="match status" value="1"/>
</dbReference>
<dbReference type="OrthoDB" id="459822at2"/>
<dbReference type="Pfam" id="PF05685">
    <property type="entry name" value="Uma2"/>
    <property type="match status" value="1"/>
</dbReference>
<protein>
    <recommendedName>
        <fullName evidence="1">Putative restriction endonuclease domain-containing protein</fullName>
    </recommendedName>
</protein>
<name>A0A2S6CVH9_9CYAN</name>
<dbReference type="RefSeq" id="WP_104387563.1">
    <property type="nucleotide sequence ID" value="NZ_PGEM01000060.1"/>
</dbReference>
<keyword evidence="3" id="KW-1185">Reference proteome</keyword>
<dbReference type="Proteomes" id="UP000239589">
    <property type="component" value="Unassembled WGS sequence"/>
</dbReference>
<dbReference type="PANTHER" id="PTHR35400:SF1">
    <property type="entry name" value="SLR1083 PROTEIN"/>
    <property type="match status" value="1"/>
</dbReference>
<sequence>MVVANLPQIVSDTWVKVSWDQFREIADHCDYQQGKFYYYQNYMRVEMSPVGSIHGSNNNVVANVVNLYATLKNIKIKGWVNTTFRKTNESECQPDLAFYIGDKVKFPPLNNSPVNINELDAPTLVIEIAVYSVNDDLGFKRLLYERLGVKEYWIMDGNNNDIIAFEIIDGGSRRIEASKVLPGLQIAIIKEAMQRSQHQDDGKINRWLLEIFK</sequence>
<evidence type="ECO:0000313" key="2">
    <source>
        <dbReference type="EMBL" id="PPJ63610.1"/>
    </source>
</evidence>
<dbReference type="AlphaFoldDB" id="A0A2S6CVH9"/>
<accession>A0A2S6CVH9</accession>
<dbReference type="InterPro" id="IPR008538">
    <property type="entry name" value="Uma2"/>
</dbReference>
<dbReference type="Gene3D" id="3.90.1570.10">
    <property type="entry name" value="tt1808, chain A"/>
    <property type="match status" value="1"/>
</dbReference>
<feature type="domain" description="Putative restriction endonuclease" evidence="1">
    <location>
        <begin position="19"/>
        <end position="177"/>
    </location>
</feature>
<proteinExistence type="predicted"/>
<evidence type="ECO:0000313" key="3">
    <source>
        <dbReference type="Proteomes" id="UP000239589"/>
    </source>
</evidence>
<dbReference type="PANTHER" id="PTHR35400">
    <property type="entry name" value="SLR1083 PROTEIN"/>
    <property type="match status" value="1"/>
</dbReference>
<evidence type="ECO:0000259" key="1">
    <source>
        <dbReference type="Pfam" id="PF05685"/>
    </source>
</evidence>
<reference evidence="2 3" key="1">
    <citation type="submission" date="2018-02" db="EMBL/GenBank/DDBJ databases">
        <title>Discovery of a pederin family compound in a non-symbiotic bloom-forming cyanobacterium.</title>
        <authorList>
            <person name="Kust A."/>
            <person name="Mares J."/>
            <person name="Jokela J."/>
            <person name="Urajova P."/>
            <person name="Hajek J."/>
            <person name="Saurav K."/>
            <person name="Voracova K."/>
            <person name="Fewer D.P."/>
            <person name="Haapaniemi E."/>
            <person name="Permi P."/>
            <person name="Rehakova K."/>
            <person name="Sivonen K."/>
            <person name="Hrouzek P."/>
        </authorList>
    </citation>
    <scope>NUCLEOTIDE SEQUENCE [LARGE SCALE GENOMIC DNA]</scope>
    <source>
        <strain evidence="2 3">CHARLIE-1</strain>
    </source>
</reference>
<comment type="caution">
    <text evidence="2">The sequence shown here is derived from an EMBL/GenBank/DDBJ whole genome shotgun (WGS) entry which is preliminary data.</text>
</comment>
<dbReference type="EMBL" id="PGEM01000060">
    <property type="protein sequence ID" value="PPJ63610.1"/>
    <property type="molecule type" value="Genomic_DNA"/>
</dbReference>
<dbReference type="InterPro" id="IPR012296">
    <property type="entry name" value="Nuclease_put_TT1808"/>
</dbReference>
<gene>
    <name evidence="2" type="ORF">CUN59_09155</name>
</gene>